<evidence type="ECO:0000256" key="3">
    <source>
        <dbReference type="ARBA" id="ARBA00022679"/>
    </source>
</evidence>
<evidence type="ECO:0000256" key="5">
    <source>
        <dbReference type="ARBA" id="ARBA00022842"/>
    </source>
</evidence>
<evidence type="ECO:0000256" key="4">
    <source>
        <dbReference type="ARBA" id="ARBA00022723"/>
    </source>
</evidence>
<keyword evidence="5" id="KW-0460">Magnesium</keyword>
<dbReference type="PROSITE" id="PS00444">
    <property type="entry name" value="POLYPRENYL_SYNTHASE_2"/>
    <property type="match status" value="1"/>
</dbReference>
<gene>
    <name evidence="8" type="ORF">ENJ10_01335</name>
</gene>
<dbReference type="Proteomes" id="UP000886005">
    <property type="component" value="Unassembled WGS sequence"/>
</dbReference>
<comment type="cofactor">
    <cofactor evidence="1">
        <name>Mg(2+)</name>
        <dbReference type="ChEBI" id="CHEBI:18420"/>
    </cofactor>
</comment>
<dbReference type="InterPro" id="IPR000092">
    <property type="entry name" value="Polyprenyl_synt"/>
</dbReference>
<dbReference type="CDD" id="cd00685">
    <property type="entry name" value="Trans_IPPS_HT"/>
    <property type="match status" value="1"/>
</dbReference>
<evidence type="ECO:0000256" key="6">
    <source>
        <dbReference type="ARBA" id="ARBA00023229"/>
    </source>
</evidence>
<dbReference type="PROSITE" id="PS00723">
    <property type="entry name" value="POLYPRENYL_SYNTHASE_1"/>
    <property type="match status" value="1"/>
</dbReference>
<dbReference type="SFLD" id="SFLDS00005">
    <property type="entry name" value="Isoprenoid_Synthase_Type_I"/>
    <property type="match status" value="1"/>
</dbReference>
<keyword evidence="4" id="KW-0479">Metal-binding</keyword>
<organism evidence="8">
    <name type="scientific">Caldithrix abyssi</name>
    <dbReference type="NCBI Taxonomy" id="187145"/>
    <lineage>
        <taxon>Bacteria</taxon>
        <taxon>Pseudomonadati</taxon>
        <taxon>Calditrichota</taxon>
        <taxon>Calditrichia</taxon>
        <taxon>Calditrichales</taxon>
        <taxon>Calditrichaceae</taxon>
        <taxon>Caldithrix</taxon>
    </lineage>
</organism>
<accession>A0A7V1LJT5</accession>
<comment type="similarity">
    <text evidence="2 7">Belongs to the FPP/GGPP synthase family.</text>
</comment>
<name>A0A7V1LJT5_CALAY</name>
<dbReference type="PANTHER" id="PTHR43281">
    <property type="entry name" value="FARNESYL DIPHOSPHATE SYNTHASE"/>
    <property type="match status" value="1"/>
</dbReference>
<evidence type="ECO:0000256" key="1">
    <source>
        <dbReference type="ARBA" id="ARBA00001946"/>
    </source>
</evidence>
<dbReference type="GO" id="GO:0004659">
    <property type="term" value="F:prenyltransferase activity"/>
    <property type="evidence" value="ECO:0007669"/>
    <property type="project" value="InterPro"/>
</dbReference>
<keyword evidence="3 7" id="KW-0808">Transferase</keyword>
<sequence length="311" mass="34933">MNMLIEQARRLIEEEMRQLTRYQRVPLFYDPIDYMLGMGGKKVRPVLLWLSCGMAGGDPRRALPAAAAVELLHDFSLVHDDIMDNDETRRGKPTIHKRWDLNTAILAGDGLLGFAFQKLLQSDTPRRAELAEELTRAMIVICEGQALDKQFENDSAVTTEAYMDMIQRKTAALIEVSCVMGGIVAGADGERLESLRTLGHSLGMAFQLQDDMLDIMADEAALGKKVGSDFEMHKQTILAIRLRERLGAEAFARLDLAGYRQALQEEGVLQTVDEQIRDYFKNTFDILESFEAGPYAAALKELILSLKNRTY</sequence>
<dbReference type="Pfam" id="PF00348">
    <property type="entry name" value="polyprenyl_synt"/>
    <property type="match status" value="1"/>
</dbReference>
<dbReference type="SFLD" id="SFLDG01017">
    <property type="entry name" value="Polyprenyl_Transferase_Like"/>
    <property type="match status" value="1"/>
</dbReference>
<dbReference type="SUPFAM" id="SSF48576">
    <property type="entry name" value="Terpenoid synthases"/>
    <property type="match status" value="1"/>
</dbReference>
<evidence type="ECO:0000313" key="8">
    <source>
        <dbReference type="EMBL" id="HED09308.1"/>
    </source>
</evidence>
<reference evidence="8" key="1">
    <citation type="journal article" date="2020" name="mSystems">
        <title>Genome- and Community-Level Interaction Insights into Carbon Utilization and Element Cycling Functions of Hydrothermarchaeota in Hydrothermal Sediment.</title>
        <authorList>
            <person name="Zhou Z."/>
            <person name="Liu Y."/>
            <person name="Xu W."/>
            <person name="Pan J."/>
            <person name="Luo Z.H."/>
            <person name="Li M."/>
        </authorList>
    </citation>
    <scope>NUCLEOTIDE SEQUENCE [LARGE SCALE GENOMIC DNA]</scope>
    <source>
        <strain evidence="8">HyVt-456</strain>
    </source>
</reference>
<dbReference type="InterPro" id="IPR008949">
    <property type="entry name" value="Isoprenoid_synthase_dom_sf"/>
</dbReference>
<evidence type="ECO:0000256" key="2">
    <source>
        <dbReference type="ARBA" id="ARBA00006706"/>
    </source>
</evidence>
<dbReference type="AlphaFoldDB" id="A0A7V1LJT5"/>
<dbReference type="GO" id="GO:0046872">
    <property type="term" value="F:metal ion binding"/>
    <property type="evidence" value="ECO:0007669"/>
    <property type="project" value="UniProtKB-KW"/>
</dbReference>
<keyword evidence="6" id="KW-0414">Isoprene biosynthesis</keyword>
<dbReference type="EMBL" id="DRLD01000035">
    <property type="protein sequence ID" value="HED09308.1"/>
    <property type="molecule type" value="Genomic_DNA"/>
</dbReference>
<evidence type="ECO:0000256" key="7">
    <source>
        <dbReference type="RuleBase" id="RU004466"/>
    </source>
</evidence>
<dbReference type="Gene3D" id="1.10.600.10">
    <property type="entry name" value="Farnesyl Diphosphate Synthase"/>
    <property type="match status" value="1"/>
</dbReference>
<dbReference type="InterPro" id="IPR033749">
    <property type="entry name" value="Polyprenyl_synt_CS"/>
</dbReference>
<dbReference type="GO" id="GO:0008299">
    <property type="term" value="P:isoprenoid biosynthetic process"/>
    <property type="evidence" value="ECO:0007669"/>
    <property type="project" value="UniProtKB-KW"/>
</dbReference>
<comment type="caution">
    <text evidence="8">The sequence shown here is derived from an EMBL/GenBank/DDBJ whole genome shotgun (WGS) entry which is preliminary data.</text>
</comment>
<protein>
    <submittedName>
        <fullName evidence="8">Polyprenyl synthetase family protein</fullName>
    </submittedName>
</protein>
<proteinExistence type="inferred from homology"/>
<dbReference type="PANTHER" id="PTHR43281:SF1">
    <property type="entry name" value="FARNESYL DIPHOSPHATE SYNTHASE"/>
    <property type="match status" value="1"/>
</dbReference>